<dbReference type="RefSeq" id="WP_070993578.1">
    <property type="nucleotide sequence ID" value="NZ_CBCSHD010000012.1"/>
</dbReference>
<keyword evidence="2" id="KW-0238">DNA-binding</keyword>
<dbReference type="InterPro" id="IPR018062">
    <property type="entry name" value="HTH_AraC-typ_CS"/>
</dbReference>
<comment type="caution">
    <text evidence="6">The sequence shown here is derived from an EMBL/GenBank/DDBJ whole genome shotgun (WGS) entry which is preliminary data.</text>
</comment>
<keyword evidence="4" id="KW-0472">Membrane</keyword>
<dbReference type="SMART" id="SM00342">
    <property type="entry name" value="HTH_ARAC"/>
    <property type="match status" value="1"/>
</dbReference>
<feature type="transmembrane region" description="Helical" evidence="4">
    <location>
        <begin position="30"/>
        <end position="47"/>
    </location>
</feature>
<feature type="transmembrane region" description="Helical" evidence="4">
    <location>
        <begin position="118"/>
        <end position="135"/>
    </location>
</feature>
<evidence type="ECO:0000256" key="3">
    <source>
        <dbReference type="ARBA" id="ARBA00023163"/>
    </source>
</evidence>
<keyword evidence="7" id="KW-1185">Reference proteome</keyword>
<dbReference type="Pfam" id="PF12833">
    <property type="entry name" value="HTH_18"/>
    <property type="match status" value="1"/>
</dbReference>
<dbReference type="SUPFAM" id="SSF46689">
    <property type="entry name" value="Homeodomain-like"/>
    <property type="match status" value="1"/>
</dbReference>
<keyword evidence="4" id="KW-1133">Transmembrane helix</keyword>
<dbReference type="OrthoDB" id="345413at2"/>
<protein>
    <recommendedName>
        <fullName evidence="5">HTH araC/xylS-type domain-containing protein</fullName>
    </recommendedName>
</protein>
<evidence type="ECO:0000256" key="4">
    <source>
        <dbReference type="SAM" id="Phobius"/>
    </source>
</evidence>
<feature type="transmembrane region" description="Helical" evidence="4">
    <location>
        <begin position="59"/>
        <end position="78"/>
    </location>
</feature>
<reference evidence="6 7" key="1">
    <citation type="submission" date="2016-10" db="EMBL/GenBank/DDBJ databases">
        <title>Pseudoalteromonas amylolytica sp. nov., isolated from the surface seawater.</title>
        <authorList>
            <person name="Wu Y.-H."/>
            <person name="Cheng H."/>
            <person name="Jin X.-B."/>
            <person name="Wang C.-S."/>
            <person name="Xu X.-W."/>
        </authorList>
    </citation>
    <scope>NUCLEOTIDE SEQUENCE [LARGE SCALE GENOMIC DNA]</scope>
    <source>
        <strain evidence="6 7">JCM 12483</strain>
    </source>
</reference>
<dbReference type="AlphaFoldDB" id="A0A1S1N584"/>
<proteinExistence type="predicted"/>
<dbReference type="EMBL" id="MNAN01000037">
    <property type="protein sequence ID" value="OHU93423.1"/>
    <property type="molecule type" value="Genomic_DNA"/>
</dbReference>
<accession>A0A1S1N584</accession>
<sequence>MFEANLVNLIQAFTIGVATLSIAILSAHKLYRTVIAFFVMVIFSAAFNLLEELNITRSIHLITPIFVLGFGPMLYLVVKSLTTQVKKYDLLHLLPMLLLLPFSHHTQAVILIGTVWRLIYAGLAVYRIYLFNQALDNYRSDAHEVTLRWLGWLVVIMTMTNAADLVRLNLQTLLPVFWNIFGQGLATLINITILILLTLKLNNEHAILKTLPRTQPDERENKGHECADDYQIIFAFIDQQMREKQWFLQPRLSLSELSQLTGIQMREVSRAINLARQLSFNDYVNSFRVEHIKTAMRTTPNKPMLVLAHEAGFSAKSSFNYSFKKQTGMTPSEFKNSL</sequence>
<keyword evidence="4" id="KW-0812">Transmembrane</keyword>
<evidence type="ECO:0000256" key="2">
    <source>
        <dbReference type="ARBA" id="ARBA00023125"/>
    </source>
</evidence>
<evidence type="ECO:0000313" key="6">
    <source>
        <dbReference type="EMBL" id="OHU93423.1"/>
    </source>
</evidence>
<name>A0A1S1N584_9GAMM</name>
<keyword evidence="3" id="KW-0804">Transcription</keyword>
<organism evidence="6 7">
    <name type="scientific">Pseudoalteromonas byunsanensis</name>
    <dbReference type="NCBI Taxonomy" id="327939"/>
    <lineage>
        <taxon>Bacteria</taxon>
        <taxon>Pseudomonadati</taxon>
        <taxon>Pseudomonadota</taxon>
        <taxon>Gammaproteobacteria</taxon>
        <taxon>Alteromonadales</taxon>
        <taxon>Pseudoalteromonadaceae</taxon>
        <taxon>Pseudoalteromonas</taxon>
    </lineage>
</organism>
<dbReference type="Gene3D" id="1.10.10.60">
    <property type="entry name" value="Homeodomain-like"/>
    <property type="match status" value="1"/>
</dbReference>
<evidence type="ECO:0000313" key="7">
    <source>
        <dbReference type="Proteomes" id="UP000180253"/>
    </source>
</evidence>
<dbReference type="STRING" id="327939.BIW53_18855"/>
<feature type="transmembrane region" description="Helical" evidence="4">
    <location>
        <begin position="176"/>
        <end position="199"/>
    </location>
</feature>
<dbReference type="PROSITE" id="PS00041">
    <property type="entry name" value="HTH_ARAC_FAMILY_1"/>
    <property type="match status" value="1"/>
</dbReference>
<dbReference type="PANTHER" id="PTHR43280:SF29">
    <property type="entry name" value="ARAC-FAMILY TRANSCRIPTIONAL REGULATOR"/>
    <property type="match status" value="1"/>
</dbReference>
<gene>
    <name evidence="6" type="ORF">BIW53_18855</name>
</gene>
<dbReference type="InterPro" id="IPR009057">
    <property type="entry name" value="Homeodomain-like_sf"/>
</dbReference>
<evidence type="ECO:0000259" key="5">
    <source>
        <dbReference type="PROSITE" id="PS01124"/>
    </source>
</evidence>
<dbReference type="PANTHER" id="PTHR43280">
    <property type="entry name" value="ARAC-FAMILY TRANSCRIPTIONAL REGULATOR"/>
    <property type="match status" value="1"/>
</dbReference>
<feature type="transmembrane region" description="Helical" evidence="4">
    <location>
        <begin position="147"/>
        <end position="170"/>
    </location>
</feature>
<dbReference type="GO" id="GO:0043565">
    <property type="term" value="F:sequence-specific DNA binding"/>
    <property type="evidence" value="ECO:0007669"/>
    <property type="project" value="InterPro"/>
</dbReference>
<dbReference type="InterPro" id="IPR018060">
    <property type="entry name" value="HTH_AraC"/>
</dbReference>
<dbReference type="PROSITE" id="PS01124">
    <property type="entry name" value="HTH_ARAC_FAMILY_2"/>
    <property type="match status" value="1"/>
</dbReference>
<evidence type="ECO:0000256" key="1">
    <source>
        <dbReference type="ARBA" id="ARBA00023015"/>
    </source>
</evidence>
<dbReference type="Proteomes" id="UP000180253">
    <property type="component" value="Unassembled WGS sequence"/>
</dbReference>
<feature type="transmembrane region" description="Helical" evidence="4">
    <location>
        <begin position="6"/>
        <end position="25"/>
    </location>
</feature>
<feature type="domain" description="HTH araC/xylS-type" evidence="5">
    <location>
        <begin position="231"/>
        <end position="337"/>
    </location>
</feature>
<dbReference type="GO" id="GO:0003700">
    <property type="term" value="F:DNA-binding transcription factor activity"/>
    <property type="evidence" value="ECO:0007669"/>
    <property type="project" value="InterPro"/>
</dbReference>
<keyword evidence="1" id="KW-0805">Transcription regulation</keyword>